<dbReference type="PANTHER" id="PTHR39966">
    <property type="entry name" value="BLL2471 PROTEIN-RELATED"/>
    <property type="match status" value="1"/>
</dbReference>
<sequence length="204" mass="22872">MDPVKAWHEEHAYFNRLLNLLQEEVDTLYTGQVPNYELLLDIVAYLRDYSDQVHHPREDEAFRRLGRLSPELKPVIARLQQEHRVIGQAGDRLRELVEEAAADAVVPRAEIEAAASTYIVYYRGHIATEENEILPVAARELTDVDWSAARAAAPSHGNPLAEEGAGGRFRNLRRRIASESGSAPRTLQCSPAALRGLSWRPDGT</sequence>
<gene>
    <name evidence="2" type="ORF">JJ685_13400</name>
</gene>
<organism evidence="2 3">
    <name type="scientific">Ramlibacter monticola</name>
    <dbReference type="NCBI Taxonomy" id="1926872"/>
    <lineage>
        <taxon>Bacteria</taxon>
        <taxon>Pseudomonadati</taxon>
        <taxon>Pseudomonadota</taxon>
        <taxon>Betaproteobacteria</taxon>
        <taxon>Burkholderiales</taxon>
        <taxon>Comamonadaceae</taxon>
        <taxon>Ramlibacter</taxon>
    </lineage>
</organism>
<feature type="domain" description="Hemerythrin-like" evidence="1">
    <location>
        <begin position="3"/>
        <end position="136"/>
    </location>
</feature>
<dbReference type="AlphaFoldDB" id="A0A936Z122"/>
<comment type="caution">
    <text evidence="2">The sequence shown here is derived from an EMBL/GenBank/DDBJ whole genome shotgun (WGS) entry which is preliminary data.</text>
</comment>
<dbReference type="InterPro" id="IPR012312">
    <property type="entry name" value="Hemerythrin-like"/>
</dbReference>
<protein>
    <submittedName>
        <fullName evidence="2">Hemerythrin domain-containing protein</fullName>
    </submittedName>
</protein>
<accession>A0A936Z122</accession>
<dbReference type="CDD" id="cd12108">
    <property type="entry name" value="Hr-like"/>
    <property type="match status" value="1"/>
</dbReference>
<proteinExistence type="predicted"/>
<evidence type="ECO:0000313" key="3">
    <source>
        <dbReference type="Proteomes" id="UP000599109"/>
    </source>
</evidence>
<keyword evidence="3" id="KW-1185">Reference proteome</keyword>
<dbReference type="Proteomes" id="UP000599109">
    <property type="component" value="Unassembled WGS sequence"/>
</dbReference>
<dbReference type="Gene3D" id="1.20.120.520">
    <property type="entry name" value="nmb1532 protein domain like"/>
    <property type="match status" value="1"/>
</dbReference>
<name>A0A936Z122_9BURK</name>
<dbReference type="RefSeq" id="WP_201674777.1">
    <property type="nucleotide sequence ID" value="NZ_JAEQNE010000003.1"/>
</dbReference>
<dbReference type="Pfam" id="PF01814">
    <property type="entry name" value="Hemerythrin"/>
    <property type="match status" value="1"/>
</dbReference>
<reference evidence="2 3" key="1">
    <citation type="journal article" date="2017" name="Int. J. Syst. Evol. Microbiol.">
        <title>Ramlibacter monticola sp. nov., isolated from forest soil.</title>
        <authorList>
            <person name="Chaudhary D.K."/>
            <person name="Kim J."/>
        </authorList>
    </citation>
    <scope>NUCLEOTIDE SEQUENCE [LARGE SCALE GENOMIC DNA]</scope>
    <source>
        <strain evidence="2 3">KACC 19175</strain>
    </source>
</reference>
<dbReference type="EMBL" id="JAEQNE010000003">
    <property type="protein sequence ID" value="MBL0392129.1"/>
    <property type="molecule type" value="Genomic_DNA"/>
</dbReference>
<dbReference type="GO" id="GO:0005886">
    <property type="term" value="C:plasma membrane"/>
    <property type="evidence" value="ECO:0007669"/>
    <property type="project" value="TreeGrafter"/>
</dbReference>
<evidence type="ECO:0000259" key="1">
    <source>
        <dbReference type="Pfam" id="PF01814"/>
    </source>
</evidence>
<evidence type="ECO:0000313" key="2">
    <source>
        <dbReference type="EMBL" id="MBL0392129.1"/>
    </source>
</evidence>
<dbReference type="PANTHER" id="PTHR39966:SF1">
    <property type="entry name" value="HEMERYTHRIN-LIKE DOMAIN-CONTAINING PROTEIN"/>
    <property type="match status" value="1"/>
</dbReference>